<gene>
    <name evidence="3" type="ORF">GOODEAATRI_001855</name>
</gene>
<keyword evidence="4" id="KW-1185">Reference proteome</keyword>
<feature type="compositionally biased region" description="Basic and acidic residues" evidence="1">
    <location>
        <begin position="1"/>
        <end position="21"/>
    </location>
</feature>
<evidence type="ECO:0000256" key="1">
    <source>
        <dbReference type="SAM" id="MobiDB-lite"/>
    </source>
</evidence>
<evidence type="ECO:0000256" key="2">
    <source>
        <dbReference type="SAM" id="Phobius"/>
    </source>
</evidence>
<evidence type="ECO:0000313" key="4">
    <source>
        <dbReference type="Proteomes" id="UP001476798"/>
    </source>
</evidence>
<name>A0ABV0MH37_9TELE</name>
<comment type="caution">
    <text evidence="3">The sequence shown here is derived from an EMBL/GenBank/DDBJ whole genome shotgun (WGS) entry which is preliminary data.</text>
</comment>
<dbReference type="InterPro" id="IPR006018">
    <property type="entry name" value="Caldesmon_LSP"/>
</dbReference>
<accession>A0ABV0MH37</accession>
<dbReference type="Proteomes" id="UP001476798">
    <property type="component" value="Unassembled WGS sequence"/>
</dbReference>
<feature type="region of interest" description="Disordered" evidence="1">
    <location>
        <begin position="136"/>
        <end position="155"/>
    </location>
</feature>
<proteinExistence type="predicted"/>
<protein>
    <submittedName>
        <fullName evidence="3">Uncharacterized protein</fullName>
    </submittedName>
</protein>
<dbReference type="PANTHER" id="PTHR18949">
    <property type="entry name" value="CALDESMON"/>
    <property type="match status" value="1"/>
</dbReference>
<organism evidence="3 4">
    <name type="scientific">Goodea atripinnis</name>
    <dbReference type="NCBI Taxonomy" id="208336"/>
    <lineage>
        <taxon>Eukaryota</taxon>
        <taxon>Metazoa</taxon>
        <taxon>Chordata</taxon>
        <taxon>Craniata</taxon>
        <taxon>Vertebrata</taxon>
        <taxon>Euteleostomi</taxon>
        <taxon>Actinopterygii</taxon>
        <taxon>Neopterygii</taxon>
        <taxon>Teleostei</taxon>
        <taxon>Neoteleostei</taxon>
        <taxon>Acanthomorphata</taxon>
        <taxon>Ovalentaria</taxon>
        <taxon>Atherinomorphae</taxon>
        <taxon>Cyprinodontiformes</taxon>
        <taxon>Goodeidae</taxon>
        <taxon>Goodea</taxon>
    </lineage>
</organism>
<keyword evidence="2" id="KW-1133">Transmembrane helix</keyword>
<dbReference type="PANTHER" id="PTHR18949:SF0">
    <property type="entry name" value="CALDESMON"/>
    <property type="match status" value="1"/>
</dbReference>
<dbReference type="EMBL" id="JAHRIO010000060">
    <property type="protein sequence ID" value="MEQ2157437.1"/>
    <property type="molecule type" value="Genomic_DNA"/>
</dbReference>
<keyword evidence="2" id="KW-0812">Transmembrane</keyword>
<sequence length="234" mass="27737">MAKREERRQRRMKEALERQKQLDPTAVDAGDGVGLEKNSTEEERPSWRSRHYHQMSRGNLNPCSRFCLSRGSVRSPEVTAGDEQDDDARLEAERKLDELKRRRDGAESEEFERMRQKQQEAEVELEELKRKREERRKVLEEEERQRKQEEAERKAREEVRSFTRSTFSFFLLPTFNLHLSLFPLPLTSSLTLMYLYVSSFVSSCSPKWRCRWFSFYLLALRPPLSAVALTGRLC</sequence>
<dbReference type="Pfam" id="PF02029">
    <property type="entry name" value="Caldesmon"/>
    <property type="match status" value="1"/>
</dbReference>
<evidence type="ECO:0000313" key="3">
    <source>
        <dbReference type="EMBL" id="MEQ2157437.1"/>
    </source>
</evidence>
<reference evidence="3 4" key="1">
    <citation type="submission" date="2021-06" db="EMBL/GenBank/DDBJ databases">
        <authorList>
            <person name="Palmer J.M."/>
        </authorList>
    </citation>
    <scope>NUCLEOTIDE SEQUENCE [LARGE SCALE GENOMIC DNA]</scope>
    <source>
        <strain evidence="3 4">GA_2019</strain>
        <tissue evidence="3">Muscle</tissue>
    </source>
</reference>
<feature type="transmembrane region" description="Helical" evidence="2">
    <location>
        <begin position="169"/>
        <end position="197"/>
    </location>
</feature>
<keyword evidence="2" id="KW-0472">Membrane</keyword>
<feature type="region of interest" description="Disordered" evidence="1">
    <location>
        <begin position="1"/>
        <end position="88"/>
    </location>
</feature>